<dbReference type="InterPro" id="IPR025524">
    <property type="entry name" value="DUF4412"/>
</dbReference>
<evidence type="ECO:0000313" key="2">
    <source>
        <dbReference type="EMBL" id="EKB50389.1"/>
    </source>
</evidence>
<dbReference type="AlphaFoldDB" id="K1M287"/>
<evidence type="ECO:0000259" key="1">
    <source>
        <dbReference type="Pfam" id="PF14371"/>
    </source>
</evidence>
<organism evidence="2 3">
    <name type="scientific">Cecembia lonarensis (strain CCUG 58316 / KCTC 22772 / LW9)</name>
    <dbReference type="NCBI Taxonomy" id="1225176"/>
    <lineage>
        <taxon>Bacteria</taxon>
        <taxon>Pseudomonadati</taxon>
        <taxon>Bacteroidota</taxon>
        <taxon>Cytophagia</taxon>
        <taxon>Cytophagales</taxon>
        <taxon>Cyclobacteriaceae</taxon>
        <taxon>Cecembia</taxon>
    </lineage>
</organism>
<gene>
    <name evidence="2" type="ORF">B879_00938</name>
</gene>
<dbReference type="Pfam" id="PF14371">
    <property type="entry name" value="DUF4412"/>
    <property type="match status" value="1"/>
</dbReference>
<dbReference type="RefSeq" id="WP_009183982.1">
    <property type="nucleotide sequence ID" value="NZ_AMGM01000009.1"/>
</dbReference>
<accession>K1M287</accession>
<reference evidence="2 3" key="1">
    <citation type="journal article" date="2012" name="J. Bacteriol.">
        <title>Draft Genome Sequence of Cecembia lonarensis Strain LW9T, Isolated from Lonar Lake, a Haloalkaline Lake in India.</title>
        <authorList>
            <person name="Shivaji S."/>
            <person name="Ara S."/>
            <person name="Singh A."/>
            <person name="Pinnaka A.K."/>
        </authorList>
    </citation>
    <scope>NUCLEOTIDE SEQUENCE [LARGE SCALE GENOMIC DNA]</scope>
    <source>
        <strain evidence="2 3">LW9</strain>
    </source>
</reference>
<dbReference type="Proteomes" id="UP000004478">
    <property type="component" value="Unassembled WGS sequence"/>
</dbReference>
<feature type="domain" description="DUF4412" evidence="1">
    <location>
        <begin position="92"/>
        <end position="238"/>
    </location>
</feature>
<proteinExistence type="predicted"/>
<comment type="caution">
    <text evidence="2">The sequence shown here is derived from an EMBL/GenBank/DDBJ whole genome shotgun (WGS) entry which is preliminary data.</text>
</comment>
<protein>
    <recommendedName>
        <fullName evidence="1">DUF4412 domain-containing protein</fullName>
    </recommendedName>
</protein>
<dbReference type="EMBL" id="AMGM01000009">
    <property type="protein sequence ID" value="EKB50389.1"/>
    <property type="molecule type" value="Genomic_DNA"/>
</dbReference>
<name>K1M287_CECL9</name>
<sequence>MKTSIAFLLIFFVLIGSQADAQILRKLKDAAERGVSRAVEKRVESEMEKVAQRQLEKVFGEIYGPEGMPGVNWEKVLSGITADVPVADAYHFTGYSVMELTGKDEKGKDIEPSQIKSFLSDNQMIIGMEIELKEQQQKEGSSILIYDLERNASIILFENEGEKARIAYGLDFEKIAEGIEIEDTDIKEESDSDFTWQKTGRTKNILGYTCEEYVSEDEEGKATYWVTEKPIQGTSSFWGEGNPFLSAKMKQENMDYFKNMPQGNLLEMIFESKTDKSVVQMTVTEINDSAKQTFVMAEYPSAFAGMQEK</sequence>
<keyword evidence="3" id="KW-1185">Reference proteome</keyword>
<evidence type="ECO:0000313" key="3">
    <source>
        <dbReference type="Proteomes" id="UP000004478"/>
    </source>
</evidence>